<keyword evidence="1" id="KW-1133">Transmembrane helix</keyword>
<keyword evidence="1" id="KW-0472">Membrane</keyword>
<name>A0ABU5XL78_9MYCO</name>
<dbReference type="RefSeq" id="WP_329780590.1">
    <property type="nucleotide sequence ID" value="NZ_JAYJJR010000013.1"/>
</dbReference>
<accession>A0ABU5XL78</accession>
<proteinExistence type="predicted"/>
<keyword evidence="3" id="KW-1185">Reference proteome</keyword>
<evidence type="ECO:0008006" key="4">
    <source>
        <dbReference type="Google" id="ProtNLM"/>
    </source>
</evidence>
<gene>
    <name evidence="2" type="ORF">K6T79_18035</name>
</gene>
<evidence type="ECO:0000313" key="3">
    <source>
        <dbReference type="Proteomes" id="UP001299596"/>
    </source>
</evidence>
<evidence type="ECO:0000256" key="1">
    <source>
        <dbReference type="SAM" id="Phobius"/>
    </source>
</evidence>
<dbReference type="Proteomes" id="UP001299596">
    <property type="component" value="Unassembled WGS sequence"/>
</dbReference>
<sequence>MITLLEQSLWMLTATQSGSVRVLADITSGNDGTSNGAVLSLVMKGQALLSVLITGWFGWKIFGIYTGGGGGQAQGGAGGGAATGGRNKKLVDELVHYGIALALIVAAYPLTNIILDLAGGLVN</sequence>
<protein>
    <recommendedName>
        <fullName evidence="4">Integral membrane protein</fullName>
    </recommendedName>
</protein>
<organism evidence="2 3">
    <name type="scientific">[Mycobacterium] crassicus</name>
    <dbReference type="NCBI Taxonomy" id="2872309"/>
    <lineage>
        <taxon>Bacteria</taxon>
        <taxon>Bacillati</taxon>
        <taxon>Actinomycetota</taxon>
        <taxon>Actinomycetes</taxon>
        <taxon>Mycobacteriales</taxon>
        <taxon>Mycobacteriaceae</taxon>
        <taxon>Mycolicibacter</taxon>
    </lineage>
</organism>
<dbReference type="EMBL" id="JAYJJR010000013">
    <property type="protein sequence ID" value="MEB3022944.1"/>
    <property type="molecule type" value="Genomic_DNA"/>
</dbReference>
<keyword evidence="1" id="KW-0812">Transmembrane</keyword>
<reference evidence="2 3" key="1">
    <citation type="submission" date="2023-12" db="EMBL/GenBank/DDBJ databases">
        <title>Description of new species of Mycobacterium terrae complex isolated from sewage at the Sao Paulo Zoological Park Foundation in Brazil.</title>
        <authorList>
            <person name="Romagnoli C.L."/>
            <person name="Conceicao E.C."/>
            <person name="Machado E."/>
            <person name="Barreto L.B.P.F."/>
            <person name="Sharma A."/>
            <person name="Silva N.M."/>
            <person name="Marques L.E."/>
            <person name="Juliana M.A."/>
            <person name="Lourenco M.C.S."/>
            <person name="Digiampietri L.A."/>
            <person name="Suffys P.N."/>
            <person name="Viana-Niero C."/>
        </authorList>
    </citation>
    <scope>NUCLEOTIDE SEQUENCE [LARGE SCALE GENOMIC DNA]</scope>
    <source>
        <strain evidence="2 3">MYC098</strain>
    </source>
</reference>
<evidence type="ECO:0000313" key="2">
    <source>
        <dbReference type="EMBL" id="MEB3022944.1"/>
    </source>
</evidence>
<comment type="caution">
    <text evidence="2">The sequence shown here is derived from an EMBL/GenBank/DDBJ whole genome shotgun (WGS) entry which is preliminary data.</text>
</comment>
<feature type="transmembrane region" description="Helical" evidence="1">
    <location>
        <begin position="94"/>
        <end position="115"/>
    </location>
</feature>